<feature type="compositionally biased region" description="Low complexity" evidence="2">
    <location>
        <begin position="374"/>
        <end position="384"/>
    </location>
</feature>
<sequence>MRQKRSKTYRKLLSSYILHFGFRPPFQVLIDASFAQTLSALHLTPEETLSRLSDVLQTSQLSKGKVNKQTAYQRHANGAGGIGGGGMGNEEIKLMITQCSMVELYRSEKEGPLQKGAVELAKTWERRKCNHREAIPGDECLEQVVGPTNKHRYIIASDSQTLRRELREKSLGVPVVHANQSRVIVLEKMSDKTRQRIEEIEKAKYGGTAVASSSISSAANIIGGSSSENADPSNSTSAAASSSTGIIRGGNRPKAPNPLSNRKPKKVLEEEKREKERRTREIEERTEANRLKKRKLEEQEQEQQQEQARAPAKQMDGPAKEDVRGEEKRVTARTNSKGSTKMNGQAKEKEEDRGVDEDGPSRKKRRKRGGRGGSSAKESAAAST</sequence>
<name>A0A316UZL6_9BASI</name>
<accession>A0A316UZL6</accession>
<feature type="compositionally biased region" description="Polar residues" evidence="2">
    <location>
        <begin position="332"/>
        <end position="343"/>
    </location>
</feature>
<proteinExistence type="predicted"/>
<dbReference type="OrthoDB" id="25675at2759"/>
<dbReference type="InterPro" id="IPR006984">
    <property type="entry name" value="Fcf1/UTP23"/>
</dbReference>
<dbReference type="AlphaFoldDB" id="A0A316UZL6"/>
<gene>
    <name evidence="3" type="ORF">BDZ90DRAFT_229447</name>
</gene>
<organism evidence="3 4">
    <name type="scientific">Jaminaea rosea</name>
    <dbReference type="NCBI Taxonomy" id="1569628"/>
    <lineage>
        <taxon>Eukaryota</taxon>
        <taxon>Fungi</taxon>
        <taxon>Dikarya</taxon>
        <taxon>Basidiomycota</taxon>
        <taxon>Ustilaginomycotina</taxon>
        <taxon>Exobasidiomycetes</taxon>
        <taxon>Microstromatales</taxon>
        <taxon>Microstromatales incertae sedis</taxon>
        <taxon>Jaminaea</taxon>
    </lineage>
</organism>
<dbReference type="Gene3D" id="3.40.50.1010">
    <property type="entry name" value="5'-nuclease"/>
    <property type="match status" value="1"/>
</dbReference>
<evidence type="ECO:0008006" key="5">
    <source>
        <dbReference type="Google" id="ProtNLM"/>
    </source>
</evidence>
<dbReference type="EMBL" id="KZ819662">
    <property type="protein sequence ID" value="PWN30424.1"/>
    <property type="molecule type" value="Genomic_DNA"/>
</dbReference>
<protein>
    <recommendedName>
        <fullName evidence="5">Fcf1-domain-containing protein</fullName>
    </recommendedName>
</protein>
<dbReference type="RefSeq" id="XP_025365036.1">
    <property type="nucleotide sequence ID" value="XM_025505067.1"/>
</dbReference>
<dbReference type="PANTHER" id="PTHR12416">
    <property type="entry name" value="RRNA-PROCESSING PROTEIN UTP23 HOMOLOG"/>
    <property type="match status" value="1"/>
</dbReference>
<dbReference type="Proteomes" id="UP000245884">
    <property type="component" value="Unassembled WGS sequence"/>
</dbReference>
<keyword evidence="4" id="KW-1185">Reference proteome</keyword>
<dbReference type="GO" id="GO:0032040">
    <property type="term" value="C:small-subunit processome"/>
    <property type="evidence" value="ECO:0007669"/>
    <property type="project" value="InterPro"/>
</dbReference>
<dbReference type="STRING" id="1569628.A0A316UZL6"/>
<dbReference type="GeneID" id="37026890"/>
<feature type="compositionally biased region" description="Basic and acidic residues" evidence="2">
    <location>
        <begin position="318"/>
        <end position="330"/>
    </location>
</feature>
<evidence type="ECO:0000256" key="2">
    <source>
        <dbReference type="SAM" id="MobiDB-lite"/>
    </source>
</evidence>
<feature type="compositionally biased region" description="Low complexity" evidence="2">
    <location>
        <begin position="225"/>
        <end position="244"/>
    </location>
</feature>
<evidence type="ECO:0000313" key="3">
    <source>
        <dbReference type="EMBL" id="PWN30424.1"/>
    </source>
</evidence>
<dbReference type="Pfam" id="PF04900">
    <property type="entry name" value="Fcf1"/>
    <property type="match status" value="1"/>
</dbReference>
<feature type="compositionally biased region" description="Basic and acidic residues" evidence="2">
    <location>
        <begin position="266"/>
        <end position="298"/>
    </location>
</feature>
<keyword evidence="1" id="KW-0539">Nucleus</keyword>
<evidence type="ECO:0000256" key="1">
    <source>
        <dbReference type="ARBA" id="ARBA00023242"/>
    </source>
</evidence>
<reference evidence="3 4" key="1">
    <citation type="journal article" date="2018" name="Mol. Biol. Evol.">
        <title>Broad Genomic Sampling Reveals a Smut Pathogenic Ancestry of the Fungal Clade Ustilaginomycotina.</title>
        <authorList>
            <person name="Kijpornyongpan T."/>
            <person name="Mondo S.J."/>
            <person name="Barry K."/>
            <person name="Sandor L."/>
            <person name="Lee J."/>
            <person name="Lipzen A."/>
            <person name="Pangilinan J."/>
            <person name="LaButti K."/>
            <person name="Hainaut M."/>
            <person name="Henrissat B."/>
            <person name="Grigoriev I.V."/>
            <person name="Spatafora J.W."/>
            <person name="Aime M.C."/>
        </authorList>
    </citation>
    <scope>NUCLEOTIDE SEQUENCE [LARGE SCALE GENOMIC DNA]</scope>
    <source>
        <strain evidence="3 4">MCA 5214</strain>
    </source>
</reference>
<evidence type="ECO:0000313" key="4">
    <source>
        <dbReference type="Proteomes" id="UP000245884"/>
    </source>
</evidence>
<feature type="region of interest" description="Disordered" evidence="2">
    <location>
        <begin position="225"/>
        <end position="384"/>
    </location>
</feature>